<evidence type="ECO:0000256" key="1">
    <source>
        <dbReference type="SAM" id="MobiDB-lite"/>
    </source>
</evidence>
<organism evidence="2 3">
    <name type="scientific">Piedraia hortae CBS 480.64</name>
    <dbReference type="NCBI Taxonomy" id="1314780"/>
    <lineage>
        <taxon>Eukaryota</taxon>
        <taxon>Fungi</taxon>
        <taxon>Dikarya</taxon>
        <taxon>Ascomycota</taxon>
        <taxon>Pezizomycotina</taxon>
        <taxon>Dothideomycetes</taxon>
        <taxon>Dothideomycetidae</taxon>
        <taxon>Capnodiales</taxon>
        <taxon>Piedraiaceae</taxon>
        <taxon>Piedraia</taxon>
    </lineage>
</organism>
<sequence>MTVKVIKNYPGPIRLVPALPVFSAYPRVDFDSPPSSSMLKRVLRAILMSTAKGVNDQLTLGLETVNGARSLRSWTQGLNWKTKIWSPLRCSNGVSASEQHPVTPLGESCHTEGDGSWSG</sequence>
<dbReference type="EMBL" id="MU005960">
    <property type="protein sequence ID" value="KAF2863641.1"/>
    <property type="molecule type" value="Genomic_DNA"/>
</dbReference>
<proteinExistence type="predicted"/>
<dbReference type="Proteomes" id="UP000799421">
    <property type="component" value="Unassembled WGS sequence"/>
</dbReference>
<reference evidence="2" key="1">
    <citation type="journal article" date="2020" name="Stud. Mycol.">
        <title>101 Dothideomycetes genomes: a test case for predicting lifestyles and emergence of pathogens.</title>
        <authorList>
            <person name="Haridas S."/>
            <person name="Albert R."/>
            <person name="Binder M."/>
            <person name="Bloem J."/>
            <person name="Labutti K."/>
            <person name="Salamov A."/>
            <person name="Andreopoulos B."/>
            <person name="Baker S."/>
            <person name="Barry K."/>
            <person name="Bills G."/>
            <person name="Bluhm B."/>
            <person name="Cannon C."/>
            <person name="Castanera R."/>
            <person name="Culley D."/>
            <person name="Daum C."/>
            <person name="Ezra D."/>
            <person name="Gonzalez J."/>
            <person name="Henrissat B."/>
            <person name="Kuo A."/>
            <person name="Liang C."/>
            <person name="Lipzen A."/>
            <person name="Lutzoni F."/>
            <person name="Magnuson J."/>
            <person name="Mondo S."/>
            <person name="Nolan M."/>
            <person name="Ohm R."/>
            <person name="Pangilinan J."/>
            <person name="Park H.-J."/>
            <person name="Ramirez L."/>
            <person name="Alfaro M."/>
            <person name="Sun H."/>
            <person name="Tritt A."/>
            <person name="Yoshinaga Y."/>
            <person name="Zwiers L.-H."/>
            <person name="Turgeon B."/>
            <person name="Goodwin S."/>
            <person name="Spatafora J."/>
            <person name="Crous P."/>
            <person name="Grigoriev I."/>
        </authorList>
    </citation>
    <scope>NUCLEOTIDE SEQUENCE</scope>
    <source>
        <strain evidence="2">CBS 480.64</strain>
    </source>
</reference>
<name>A0A6A7C811_9PEZI</name>
<gene>
    <name evidence="2" type="ORF">K470DRAFT_105962</name>
</gene>
<dbReference type="AlphaFoldDB" id="A0A6A7C811"/>
<keyword evidence="3" id="KW-1185">Reference proteome</keyword>
<feature type="region of interest" description="Disordered" evidence="1">
    <location>
        <begin position="93"/>
        <end position="119"/>
    </location>
</feature>
<evidence type="ECO:0000313" key="2">
    <source>
        <dbReference type="EMBL" id="KAF2863641.1"/>
    </source>
</evidence>
<dbReference type="OrthoDB" id="5242358at2759"/>
<accession>A0A6A7C811</accession>
<evidence type="ECO:0000313" key="3">
    <source>
        <dbReference type="Proteomes" id="UP000799421"/>
    </source>
</evidence>
<protein>
    <submittedName>
        <fullName evidence="2">Uncharacterized protein</fullName>
    </submittedName>
</protein>